<comment type="caution">
    <text evidence="1">The sequence shown here is derived from an EMBL/GenBank/DDBJ whole genome shotgun (WGS) entry which is preliminary data.</text>
</comment>
<dbReference type="RefSeq" id="WP_344102230.1">
    <property type="nucleotide sequence ID" value="NZ_BAAANL010000003.1"/>
</dbReference>
<organism evidence="1 2">
    <name type="scientific">Myceligenerans crystallogenes</name>
    <dbReference type="NCBI Taxonomy" id="316335"/>
    <lineage>
        <taxon>Bacteria</taxon>
        <taxon>Bacillati</taxon>
        <taxon>Actinomycetota</taxon>
        <taxon>Actinomycetes</taxon>
        <taxon>Micrococcales</taxon>
        <taxon>Promicromonosporaceae</taxon>
        <taxon>Myceligenerans</taxon>
    </lineage>
</organism>
<dbReference type="EMBL" id="BAAANL010000003">
    <property type="protein sequence ID" value="GAA1862503.1"/>
    <property type="molecule type" value="Genomic_DNA"/>
</dbReference>
<evidence type="ECO:0000313" key="1">
    <source>
        <dbReference type="EMBL" id="GAA1862503.1"/>
    </source>
</evidence>
<protein>
    <submittedName>
        <fullName evidence="1">Uncharacterized protein</fullName>
    </submittedName>
</protein>
<keyword evidence="2" id="KW-1185">Reference proteome</keyword>
<proteinExistence type="predicted"/>
<name>A0ABN2NFZ9_9MICO</name>
<accession>A0ABN2NFZ9</accession>
<evidence type="ECO:0000313" key="2">
    <source>
        <dbReference type="Proteomes" id="UP001501094"/>
    </source>
</evidence>
<dbReference type="Proteomes" id="UP001501094">
    <property type="component" value="Unassembled WGS sequence"/>
</dbReference>
<gene>
    <name evidence="1" type="ORF">GCM10009751_20380</name>
</gene>
<reference evidence="1 2" key="1">
    <citation type="journal article" date="2019" name="Int. J. Syst. Evol. Microbiol.">
        <title>The Global Catalogue of Microorganisms (GCM) 10K type strain sequencing project: providing services to taxonomists for standard genome sequencing and annotation.</title>
        <authorList>
            <consortium name="The Broad Institute Genomics Platform"/>
            <consortium name="The Broad Institute Genome Sequencing Center for Infectious Disease"/>
            <person name="Wu L."/>
            <person name="Ma J."/>
        </authorList>
    </citation>
    <scope>NUCLEOTIDE SEQUENCE [LARGE SCALE GENOMIC DNA]</scope>
    <source>
        <strain evidence="1 2">JCM 14326</strain>
    </source>
</reference>
<sequence>MRDVDVRGRASSVPGVCHDAEMDPELPVVQVNLWRADAVVLFDWLMSVDLDTVPISHSAQKQALMDLLTRFETETDLPGMTQAEIDEAQLAVAQDMGW</sequence>